<dbReference type="RefSeq" id="WP_087616197.1">
    <property type="nucleotide sequence ID" value="NZ_JAFBEY010000001.1"/>
</dbReference>
<dbReference type="EMBL" id="NHNT01000002">
    <property type="protein sequence ID" value="OUZ40037.1"/>
    <property type="molecule type" value="Genomic_DNA"/>
</dbReference>
<dbReference type="PANTHER" id="PTHR34297">
    <property type="entry name" value="HYPOTHETICAL CYTOSOLIC PROTEIN-RELATED"/>
    <property type="match status" value="1"/>
</dbReference>
<evidence type="ECO:0000256" key="1">
    <source>
        <dbReference type="ARBA" id="ARBA00005721"/>
    </source>
</evidence>
<evidence type="ECO:0000313" key="2">
    <source>
        <dbReference type="EMBL" id="OUZ40037.1"/>
    </source>
</evidence>
<protein>
    <submittedName>
        <fullName evidence="2">Asp23/Gls24 family envelope stress response protein</fullName>
    </submittedName>
</protein>
<accession>A0ABX3ZJX9</accession>
<keyword evidence="3" id="KW-1185">Reference proteome</keyword>
<comment type="similarity">
    <text evidence="1">Belongs to the asp23 family.</text>
</comment>
<reference evidence="2 3" key="1">
    <citation type="journal article" date="2017" name="Int. J. Syst. Evol. Microbiol.">
        <title>Solibacillus kalamii sp. nov., isolated from a high-efficiency particulate arrestance filter system used in the International Space Station.</title>
        <authorList>
            <person name="Checinska Sielaff A."/>
            <person name="Kumar R.M."/>
            <person name="Pal D."/>
            <person name="Mayilraj S."/>
            <person name="Venkateswaran K."/>
        </authorList>
    </citation>
    <scope>NUCLEOTIDE SEQUENCE [LARGE SCALE GENOMIC DNA]</scope>
    <source>
        <strain evidence="2 3">ISSFR-015</strain>
    </source>
</reference>
<dbReference type="Pfam" id="PF03780">
    <property type="entry name" value="Asp23"/>
    <property type="match status" value="1"/>
</dbReference>
<comment type="caution">
    <text evidence="2">The sequence shown here is derived from an EMBL/GenBank/DDBJ whole genome shotgun (WGS) entry which is preliminary data.</text>
</comment>
<sequence length="134" mass="14375">MAEKQQVAFVQPTPVGKEELGKIEVAPEVIEVIAGIAATEVEGIAATRGNFASGVAERFGKKVHSKGIKSAMSEEGNIVIDVFCTVKYGYAIPKVAKEVQTTIRQAILNMTAIETSEVNIHITGIQFETLKDAE</sequence>
<dbReference type="Proteomes" id="UP000196594">
    <property type="component" value="Unassembled WGS sequence"/>
</dbReference>
<organism evidence="2 3">
    <name type="scientific">Solibacillus kalamii</name>
    <dbReference type="NCBI Taxonomy" id="1748298"/>
    <lineage>
        <taxon>Bacteria</taxon>
        <taxon>Bacillati</taxon>
        <taxon>Bacillota</taxon>
        <taxon>Bacilli</taxon>
        <taxon>Bacillales</taxon>
        <taxon>Caryophanaceae</taxon>
        <taxon>Solibacillus</taxon>
    </lineage>
</organism>
<dbReference type="PANTHER" id="PTHR34297:SF1">
    <property type="entry name" value="ASP23_GLS24 FAMILY ENVELOPE STRESS RESPONSE PROTEIN"/>
    <property type="match status" value="1"/>
</dbReference>
<gene>
    <name evidence="2" type="ORF">CBM15_05860</name>
</gene>
<evidence type="ECO:0000313" key="3">
    <source>
        <dbReference type="Proteomes" id="UP000196594"/>
    </source>
</evidence>
<name>A0ABX3ZJX9_9BACL</name>
<proteinExistence type="inferred from homology"/>
<dbReference type="InterPro" id="IPR005531">
    <property type="entry name" value="Asp23"/>
</dbReference>